<dbReference type="AlphaFoldDB" id="A0AAD8AHB6"/>
<accession>A0AAD8AHB6</accession>
<reference evidence="1" key="1">
    <citation type="journal article" date="2023" name="IScience">
        <title>Live-bearing cockroach genome reveals convergent evolutionary mechanisms linked to viviparity in insects and beyond.</title>
        <authorList>
            <person name="Fouks B."/>
            <person name="Harrison M.C."/>
            <person name="Mikhailova A.A."/>
            <person name="Marchal E."/>
            <person name="English S."/>
            <person name="Carruthers M."/>
            <person name="Jennings E.C."/>
            <person name="Chiamaka E.L."/>
            <person name="Frigard R.A."/>
            <person name="Pippel M."/>
            <person name="Attardo G.M."/>
            <person name="Benoit J.B."/>
            <person name="Bornberg-Bauer E."/>
            <person name="Tobe S.S."/>
        </authorList>
    </citation>
    <scope>NUCLEOTIDE SEQUENCE</scope>
    <source>
        <strain evidence="1">Stay&amp;Tobe</strain>
    </source>
</reference>
<reference evidence="1" key="2">
    <citation type="submission" date="2023-05" db="EMBL/GenBank/DDBJ databases">
        <authorList>
            <person name="Fouks B."/>
        </authorList>
    </citation>
    <scope>NUCLEOTIDE SEQUENCE</scope>
    <source>
        <strain evidence="1">Stay&amp;Tobe</strain>
        <tissue evidence="1">Testes</tissue>
    </source>
</reference>
<dbReference type="Proteomes" id="UP001233999">
    <property type="component" value="Unassembled WGS sequence"/>
</dbReference>
<keyword evidence="2" id="KW-1185">Reference proteome</keyword>
<organism evidence="1 2">
    <name type="scientific">Diploptera punctata</name>
    <name type="common">Pacific beetle cockroach</name>
    <dbReference type="NCBI Taxonomy" id="6984"/>
    <lineage>
        <taxon>Eukaryota</taxon>
        <taxon>Metazoa</taxon>
        <taxon>Ecdysozoa</taxon>
        <taxon>Arthropoda</taxon>
        <taxon>Hexapoda</taxon>
        <taxon>Insecta</taxon>
        <taxon>Pterygota</taxon>
        <taxon>Neoptera</taxon>
        <taxon>Polyneoptera</taxon>
        <taxon>Dictyoptera</taxon>
        <taxon>Blattodea</taxon>
        <taxon>Blaberoidea</taxon>
        <taxon>Blaberidae</taxon>
        <taxon>Diplopterinae</taxon>
        <taxon>Diploptera</taxon>
    </lineage>
</organism>
<gene>
    <name evidence="1" type="ORF">L9F63_010489</name>
</gene>
<comment type="caution">
    <text evidence="1">The sequence shown here is derived from an EMBL/GenBank/DDBJ whole genome shotgun (WGS) entry which is preliminary data.</text>
</comment>
<protein>
    <submittedName>
        <fullName evidence="1">Uncharacterized protein</fullName>
    </submittedName>
</protein>
<sequence>ACKFRDLTHSLMWPLQTVLTSSNKSILRNHLHTLNRHIAYQYLQVNYNRYDIISRNSTGRTGESA</sequence>
<feature type="non-terminal residue" evidence="1">
    <location>
        <position position="1"/>
    </location>
</feature>
<name>A0AAD8AHB6_DIPPU</name>
<proteinExistence type="predicted"/>
<dbReference type="EMBL" id="JASPKZ010000839">
    <property type="protein sequence ID" value="KAJ9599032.1"/>
    <property type="molecule type" value="Genomic_DNA"/>
</dbReference>
<feature type="non-terminal residue" evidence="1">
    <location>
        <position position="65"/>
    </location>
</feature>
<evidence type="ECO:0000313" key="1">
    <source>
        <dbReference type="EMBL" id="KAJ9599032.1"/>
    </source>
</evidence>
<evidence type="ECO:0000313" key="2">
    <source>
        <dbReference type="Proteomes" id="UP001233999"/>
    </source>
</evidence>